<reference evidence="2 3" key="2">
    <citation type="journal article" date="2010" name="Nature">
        <title>Comparative genomics reveals mobile pathogenicity chromosomes in Fusarium.</title>
        <authorList>
            <person name="Ma L.J."/>
            <person name="van der Does H.C."/>
            <person name="Borkovich K.A."/>
            <person name="Coleman J.J."/>
            <person name="Daboussi M.J."/>
            <person name="Di Pietro A."/>
            <person name="Dufresne M."/>
            <person name="Freitag M."/>
            <person name="Grabherr M."/>
            <person name="Henrissat B."/>
            <person name="Houterman P.M."/>
            <person name="Kang S."/>
            <person name="Shim W.B."/>
            <person name="Woloshuk C."/>
            <person name="Xie X."/>
            <person name="Xu J.R."/>
            <person name="Antoniw J."/>
            <person name="Baker S.E."/>
            <person name="Bluhm B.H."/>
            <person name="Breakspear A."/>
            <person name="Brown D.W."/>
            <person name="Butchko R.A."/>
            <person name="Chapman S."/>
            <person name="Coulson R."/>
            <person name="Coutinho P.M."/>
            <person name="Danchin E.G."/>
            <person name="Diener A."/>
            <person name="Gale L.R."/>
            <person name="Gardiner D.M."/>
            <person name="Goff S."/>
            <person name="Hammond-Kosack K.E."/>
            <person name="Hilburn K."/>
            <person name="Hua-Van A."/>
            <person name="Jonkers W."/>
            <person name="Kazan K."/>
            <person name="Kodira C.D."/>
            <person name="Koehrsen M."/>
            <person name="Kumar L."/>
            <person name="Lee Y.H."/>
            <person name="Li L."/>
            <person name="Manners J.M."/>
            <person name="Miranda-Saavedra D."/>
            <person name="Mukherjee M."/>
            <person name="Park G."/>
            <person name="Park J."/>
            <person name="Park S.Y."/>
            <person name="Proctor R.H."/>
            <person name="Regev A."/>
            <person name="Ruiz-Roldan M.C."/>
            <person name="Sain D."/>
            <person name="Sakthikumar S."/>
            <person name="Sykes S."/>
            <person name="Schwartz D.C."/>
            <person name="Turgeon B.G."/>
            <person name="Wapinski I."/>
            <person name="Yoder O."/>
            <person name="Young S."/>
            <person name="Zeng Q."/>
            <person name="Zhou S."/>
            <person name="Galagan J."/>
            <person name="Cuomo C.A."/>
            <person name="Kistler H.C."/>
            <person name="Rep M."/>
        </authorList>
    </citation>
    <scope>GENOME REANNOTATION</scope>
    <source>
        <strain evidence="3">ATCC MYA-4620 / CBS 123657 / FGSC 9075 / NRRL 31084 / PH-1</strain>
        <strain evidence="2">PH-1 / ATCC MYA-4620 / FGSC 9075 / NRRL 31084</strain>
    </source>
</reference>
<gene>
    <name evidence="1" type="ORF">FGRAMPH1_01T20399</name>
</gene>
<dbReference type="VEuPathDB" id="FungiDB:FGRAMPH1_01G20399"/>
<accession>A0A0E0SPQ9</accession>
<reference evidence="2" key="4">
    <citation type="submission" date="2017-01" db="UniProtKB">
        <authorList>
            <consortium name="EnsemblFungi"/>
        </authorList>
    </citation>
    <scope>IDENTIFICATION</scope>
    <source>
        <strain evidence="2">PH-1 / ATCC MYA-4620 / FGSC 9075 / NRRL 31084</strain>
    </source>
</reference>
<dbReference type="EnsemblFungi" id="CEF88422">
    <property type="protein sequence ID" value="CEF88422"/>
    <property type="gene ID" value="FGRRES_15621"/>
</dbReference>
<dbReference type="EMBL" id="HG970334">
    <property type="protein sequence ID" value="CEF88422.1"/>
    <property type="molecule type" value="Genomic_DNA"/>
</dbReference>
<dbReference type="Proteomes" id="UP000070720">
    <property type="component" value="Chromosome 3"/>
</dbReference>
<sequence length="95" mass="10425">MVQGRGRLFGDGLSGCAARGLELKKHIFDLCFNERVVLFPKFPSFLHPSTPKLVPTTSLFYAGTVQCLRRHAGQLNSQSLGHDPSETFVVLAHAT</sequence>
<dbReference type="InParanoid" id="A0A098E4A2"/>
<protein>
    <submittedName>
        <fullName evidence="1">Chromosome 3, complete genome</fullName>
    </submittedName>
</protein>
<accession>A0A098E4A2</accession>
<dbReference type="AlphaFoldDB" id="A0A098E4A2"/>
<keyword evidence="3" id="KW-1185">Reference proteome</keyword>
<evidence type="ECO:0000313" key="1">
    <source>
        <dbReference type="EMBL" id="CEF88422.1"/>
    </source>
</evidence>
<name>A0A098E4A2_GIBZE</name>
<evidence type="ECO:0000313" key="2">
    <source>
        <dbReference type="EnsemblFungi" id="CEF88422"/>
    </source>
</evidence>
<reference evidence="1 3" key="3">
    <citation type="journal article" date="2015" name="BMC Genomics">
        <title>The completed genome sequence of the pathogenic ascomycete fungus Fusarium graminearum.</title>
        <authorList>
            <person name="King R."/>
            <person name="Urban M."/>
            <person name="Hammond-Kosack M.C."/>
            <person name="Hassani-Pak K."/>
            <person name="Hammond-Kosack K.E."/>
        </authorList>
    </citation>
    <scope>NUCLEOTIDE SEQUENCE [LARGE SCALE GENOMIC DNA]</scope>
    <source>
        <strain evidence="3">ATCC MYA-4620 / CBS 123657 / FGSC 9075 / NRRL 31084 / PH-1</strain>
        <strain evidence="1">PH-1</strain>
    </source>
</reference>
<evidence type="ECO:0000313" key="3">
    <source>
        <dbReference type="Proteomes" id="UP000070720"/>
    </source>
</evidence>
<organism evidence="1 3">
    <name type="scientific">Gibberella zeae (strain ATCC MYA-4620 / CBS 123657 / FGSC 9075 / NRRL 31084 / PH-1)</name>
    <name type="common">Wheat head blight fungus</name>
    <name type="synonym">Fusarium graminearum</name>
    <dbReference type="NCBI Taxonomy" id="229533"/>
    <lineage>
        <taxon>Eukaryota</taxon>
        <taxon>Fungi</taxon>
        <taxon>Dikarya</taxon>
        <taxon>Ascomycota</taxon>
        <taxon>Pezizomycotina</taxon>
        <taxon>Sordariomycetes</taxon>
        <taxon>Hypocreomycetidae</taxon>
        <taxon>Hypocreales</taxon>
        <taxon>Nectriaceae</taxon>
        <taxon>Fusarium</taxon>
    </lineage>
</organism>
<proteinExistence type="predicted"/>
<reference evidence="2 3" key="1">
    <citation type="journal article" date="2007" name="Science">
        <title>The Fusarium graminearum genome reveals a link between localized polymorphism and pathogen specialization.</title>
        <authorList>
            <person name="Cuomo C.A."/>
            <person name="Gueldener U."/>
            <person name="Xu J.-R."/>
            <person name="Trail F."/>
            <person name="Turgeon B.G."/>
            <person name="Di Pietro A."/>
            <person name="Walton J.D."/>
            <person name="Ma L.-J."/>
            <person name="Baker S.E."/>
            <person name="Rep M."/>
            <person name="Adam G."/>
            <person name="Antoniw J."/>
            <person name="Baldwin T."/>
            <person name="Calvo S.E."/>
            <person name="Chang Y.-L."/>
            <person name="DeCaprio D."/>
            <person name="Gale L.R."/>
            <person name="Gnerre S."/>
            <person name="Goswami R.S."/>
            <person name="Hammond-Kosack K."/>
            <person name="Harris L.J."/>
            <person name="Hilburn K."/>
            <person name="Kennell J.C."/>
            <person name="Kroken S."/>
            <person name="Magnuson J.K."/>
            <person name="Mannhaupt G."/>
            <person name="Mauceli E.W."/>
            <person name="Mewes H.-W."/>
            <person name="Mitterbauer R."/>
            <person name="Muehlbauer G."/>
            <person name="Muensterkoetter M."/>
            <person name="Nelson D."/>
            <person name="O'Donnell K."/>
            <person name="Ouellet T."/>
            <person name="Qi W."/>
            <person name="Quesneville H."/>
            <person name="Roncero M.I.G."/>
            <person name="Seong K.-Y."/>
            <person name="Tetko I.V."/>
            <person name="Urban M."/>
            <person name="Waalwijk C."/>
            <person name="Ward T.J."/>
            <person name="Yao J."/>
            <person name="Birren B.W."/>
            <person name="Kistler H.C."/>
        </authorList>
    </citation>
    <scope>NUCLEOTIDE SEQUENCE [LARGE SCALE GENOMIC DNA]</scope>
    <source>
        <strain evidence="3">ATCC MYA-4620 / CBS 123657 / FGSC 9075 / NRRL 31084 / PH-1</strain>
        <strain evidence="2">PH-1 / ATCC MYA-4620 / FGSC 9075 / NRRL 31084</strain>
    </source>
</reference>